<accession>A0A1H3SQV3</accession>
<evidence type="ECO:0000313" key="4">
    <source>
        <dbReference type="Proteomes" id="UP000198914"/>
    </source>
</evidence>
<evidence type="ECO:0000313" key="3">
    <source>
        <dbReference type="EMBL" id="SDZ40463.1"/>
    </source>
</evidence>
<feature type="signal peptide" evidence="1">
    <location>
        <begin position="1"/>
        <end position="27"/>
    </location>
</feature>
<reference evidence="4" key="1">
    <citation type="submission" date="2016-10" db="EMBL/GenBank/DDBJ databases">
        <authorList>
            <person name="Varghese N."/>
            <person name="Submissions S."/>
        </authorList>
    </citation>
    <scope>NUCLEOTIDE SEQUENCE [LARGE SCALE GENOMIC DNA]</scope>
    <source>
        <strain evidence="4">DSM 100420</strain>
    </source>
</reference>
<proteinExistence type="predicted"/>
<dbReference type="RefSeq" id="WP_244504667.1">
    <property type="nucleotide sequence ID" value="NZ_FNPX01000013.1"/>
</dbReference>
<dbReference type="SUPFAM" id="SSF159594">
    <property type="entry name" value="XCC0632-like"/>
    <property type="match status" value="1"/>
</dbReference>
<evidence type="ECO:0000259" key="2">
    <source>
        <dbReference type="Pfam" id="PF03886"/>
    </source>
</evidence>
<dbReference type="Proteomes" id="UP000198914">
    <property type="component" value="Unassembled WGS sequence"/>
</dbReference>
<protein>
    <submittedName>
        <fullName evidence="3">Cholesterol transport system auxiliary component</fullName>
    </submittedName>
</protein>
<dbReference type="Gene3D" id="3.40.50.10610">
    <property type="entry name" value="ABC-type transport auxiliary lipoprotein component"/>
    <property type="match status" value="1"/>
</dbReference>
<dbReference type="Pfam" id="PF03886">
    <property type="entry name" value="ABC_trans_aux"/>
    <property type="match status" value="1"/>
</dbReference>
<keyword evidence="4" id="KW-1185">Reference proteome</keyword>
<sequence>MMPLPRRALMIGLAASCSGCTTLGAFAGASRALPTYELAPVPGRTGARRQVTLVVARPEAPAAIATDRILVKPDPLSVAYLPDARWSEEVPMLVQSLVIRSIAGTGRLGHVGTAESGPVPDVALLLRIDAFQAEPIPDQAAIPVRVALSGSLIRDRDQRFLGSRDFTGTVVAASESPDLLIPAFQQALDPILPALADWVAGTV</sequence>
<gene>
    <name evidence="3" type="ORF">SAMN05444004_11348</name>
</gene>
<dbReference type="InterPro" id="IPR005586">
    <property type="entry name" value="ABC_trans_aux"/>
</dbReference>
<organism evidence="3 4">
    <name type="scientific">Jannaschia faecimaris</name>
    <dbReference type="NCBI Taxonomy" id="1244108"/>
    <lineage>
        <taxon>Bacteria</taxon>
        <taxon>Pseudomonadati</taxon>
        <taxon>Pseudomonadota</taxon>
        <taxon>Alphaproteobacteria</taxon>
        <taxon>Rhodobacterales</taxon>
        <taxon>Roseobacteraceae</taxon>
        <taxon>Jannaschia</taxon>
    </lineage>
</organism>
<name>A0A1H3SQV3_9RHOB</name>
<feature type="chain" id="PRO_5011765260" evidence="1">
    <location>
        <begin position="28"/>
        <end position="203"/>
    </location>
</feature>
<feature type="domain" description="ABC-type transport auxiliary lipoprotein component" evidence="2">
    <location>
        <begin position="36"/>
        <end position="190"/>
    </location>
</feature>
<dbReference type="AlphaFoldDB" id="A0A1H3SQV3"/>
<dbReference type="STRING" id="1244108.SAMN05444004_11348"/>
<dbReference type="EMBL" id="FNPX01000013">
    <property type="protein sequence ID" value="SDZ40463.1"/>
    <property type="molecule type" value="Genomic_DNA"/>
</dbReference>
<keyword evidence="1" id="KW-0732">Signal</keyword>
<evidence type="ECO:0000256" key="1">
    <source>
        <dbReference type="SAM" id="SignalP"/>
    </source>
</evidence>